<dbReference type="Proteomes" id="UP001596378">
    <property type="component" value="Unassembled WGS sequence"/>
</dbReference>
<name>A0ABW2FAW9_9BACL</name>
<protein>
    <recommendedName>
        <fullName evidence="3">Polysaccharide deacetylase</fullName>
    </recommendedName>
</protein>
<comment type="caution">
    <text evidence="1">The sequence shown here is derived from an EMBL/GenBank/DDBJ whole genome shotgun (WGS) entry which is preliminary data.</text>
</comment>
<dbReference type="EMBL" id="JBHTAI010000009">
    <property type="protein sequence ID" value="MFC7150198.1"/>
    <property type="molecule type" value="Genomic_DNA"/>
</dbReference>
<dbReference type="InterPro" id="IPR011330">
    <property type="entry name" value="Glyco_hydro/deAcase_b/a-brl"/>
</dbReference>
<evidence type="ECO:0000313" key="1">
    <source>
        <dbReference type="EMBL" id="MFC7150198.1"/>
    </source>
</evidence>
<keyword evidence="2" id="KW-1185">Reference proteome</keyword>
<dbReference type="Gene3D" id="3.20.20.370">
    <property type="entry name" value="Glycoside hydrolase/deacetylase"/>
    <property type="match status" value="1"/>
</dbReference>
<evidence type="ECO:0008006" key="3">
    <source>
        <dbReference type="Google" id="ProtNLM"/>
    </source>
</evidence>
<dbReference type="SUPFAM" id="SSF88713">
    <property type="entry name" value="Glycoside hydrolase/deacetylase"/>
    <property type="match status" value="1"/>
</dbReference>
<accession>A0ABW2FAW9</accession>
<proteinExistence type="predicted"/>
<gene>
    <name evidence="1" type="ORF">ACFQMJ_16850</name>
</gene>
<evidence type="ECO:0000313" key="2">
    <source>
        <dbReference type="Proteomes" id="UP001596378"/>
    </source>
</evidence>
<organism evidence="1 2">
    <name type="scientific">Cohnella cellulosilytica</name>
    <dbReference type="NCBI Taxonomy" id="986710"/>
    <lineage>
        <taxon>Bacteria</taxon>
        <taxon>Bacillati</taxon>
        <taxon>Bacillota</taxon>
        <taxon>Bacilli</taxon>
        <taxon>Bacillales</taxon>
        <taxon>Paenibacillaceae</taxon>
        <taxon>Cohnella</taxon>
    </lineage>
</organism>
<reference evidence="2" key="1">
    <citation type="journal article" date="2019" name="Int. J. Syst. Evol. Microbiol.">
        <title>The Global Catalogue of Microorganisms (GCM) 10K type strain sequencing project: providing services to taxonomists for standard genome sequencing and annotation.</title>
        <authorList>
            <consortium name="The Broad Institute Genomics Platform"/>
            <consortium name="The Broad Institute Genome Sequencing Center for Infectious Disease"/>
            <person name="Wu L."/>
            <person name="Ma J."/>
        </authorList>
    </citation>
    <scope>NUCLEOTIDE SEQUENCE [LARGE SCALE GENOMIC DNA]</scope>
    <source>
        <strain evidence="2">KCTC 12907</strain>
    </source>
</reference>
<dbReference type="RefSeq" id="WP_378045987.1">
    <property type="nucleotide sequence ID" value="NZ_JBHMDN010000010.1"/>
</dbReference>
<sequence>MIKAYPFTYTNYIHVLQNALQKRYKFVSFREMVENQKIYEKKIILRHDIDISLEKAHRMAKLEAYLNIKSIYFIMVSSEFYNVSSPSSKDILTEIVAMGHEIGLHFDNTAYKYQDLDEMRSLIFREAALLESIVNTDITAVSFHRPSREILEQNLNLNPMVNAYNHVFFNEIKYISDSRKTWIEKSIDEVINEDQYSKIQLLIHPIWWGEEETTFHDSFIHFTRDYKRNMFHKFSRNIRDFPEELKSFFYEAIESSGREKYGD</sequence>